<comment type="caution">
    <text evidence="2">The sequence shown here is derived from an EMBL/GenBank/DDBJ whole genome shotgun (WGS) entry which is preliminary data.</text>
</comment>
<proteinExistence type="predicted"/>
<evidence type="ECO:0000313" key="4">
    <source>
        <dbReference type="Proteomes" id="UP001215598"/>
    </source>
</evidence>
<keyword evidence="4" id="KW-1185">Reference proteome</keyword>
<evidence type="ECO:0000313" key="2">
    <source>
        <dbReference type="EMBL" id="KAJ7735467.1"/>
    </source>
</evidence>
<sequence length="361" mass="39491">MLDPSVASFTSPPSLIQPTPNLRAPSQLLLHLLQFGAYPRNPQRALHPFDAMTSLWRASSFRSSLSMRVGTLDSGASSRSAALFQDARPRRRWFSYIKSTTTTGTVSFVLSAVHRAYAWNDRRNMLANVCGSNNTTYHSRTAFHILPLFSAGWFPSQAQAQVKFYQPALRRYNVRANRGIRASTRLSDTGGGAHGGLGRALVLTTGTFERSWWWVLAGVVGRIPRAVDSAALGHRRRNGLKALVVVARLLSPATRTGGTSCFARGGLIYAHRGSHGGGILLGLQGGFTTASVDCLTKNATNFKTIRDTTDVRVAMPLSLGYYTHPARGRKSMALVLTGTRPELKTQINWSKVHLEFGELAH</sequence>
<feature type="compositionally biased region" description="Polar residues" evidence="1">
    <location>
        <begin position="7"/>
        <end position="20"/>
    </location>
</feature>
<dbReference type="EMBL" id="JARKIB010000126">
    <property type="protein sequence ID" value="KAJ7735478.1"/>
    <property type="molecule type" value="Genomic_DNA"/>
</dbReference>
<gene>
    <name evidence="2" type="ORF">B0H16DRAFT_1695627</name>
    <name evidence="3" type="ORF">B0H16DRAFT_1695634</name>
</gene>
<protein>
    <submittedName>
        <fullName evidence="2">Uncharacterized protein</fullName>
    </submittedName>
</protein>
<accession>A0AAD7I5D6</accession>
<dbReference type="Proteomes" id="UP001215598">
    <property type="component" value="Unassembled WGS sequence"/>
</dbReference>
<organism evidence="2 4">
    <name type="scientific">Mycena metata</name>
    <dbReference type="NCBI Taxonomy" id="1033252"/>
    <lineage>
        <taxon>Eukaryota</taxon>
        <taxon>Fungi</taxon>
        <taxon>Dikarya</taxon>
        <taxon>Basidiomycota</taxon>
        <taxon>Agaricomycotina</taxon>
        <taxon>Agaricomycetes</taxon>
        <taxon>Agaricomycetidae</taxon>
        <taxon>Agaricales</taxon>
        <taxon>Marasmiineae</taxon>
        <taxon>Mycenaceae</taxon>
        <taxon>Mycena</taxon>
    </lineage>
</organism>
<reference evidence="2" key="1">
    <citation type="submission" date="2023-03" db="EMBL/GenBank/DDBJ databases">
        <title>Massive genome expansion in bonnet fungi (Mycena s.s.) driven by repeated elements and novel gene families across ecological guilds.</title>
        <authorList>
            <consortium name="Lawrence Berkeley National Laboratory"/>
            <person name="Harder C.B."/>
            <person name="Miyauchi S."/>
            <person name="Viragh M."/>
            <person name="Kuo A."/>
            <person name="Thoen E."/>
            <person name="Andreopoulos B."/>
            <person name="Lu D."/>
            <person name="Skrede I."/>
            <person name="Drula E."/>
            <person name="Henrissat B."/>
            <person name="Morin E."/>
            <person name="Kohler A."/>
            <person name="Barry K."/>
            <person name="LaButti K."/>
            <person name="Morin E."/>
            <person name="Salamov A."/>
            <person name="Lipzen A."/>
            <person name="Mereny Z."/>
            <person name="Hegedus B."/>
            <person name="Baldrian P."/>
            <person name="Stursova M."/>
            <person name="Weitz H."/>
            <person name="Taylor A."/>
            <person name="Grigoriev I.V."/>
            <person name="Nagy L.G."/>
            <person name="Martin F."/>
            <person name="Kauserud H."/>
        </authorList>
    </citation>
    <scope>NUCLEOTIDE SEQUENCE</scope>
    <source>
        <strain evidence="2">CBHHK182m</strain>
    </source>
</reference>
<evidence type="ECO:0000256" key="1">
    <source>
        <dbReference type="SAM" id="MobiDB-lite"/>
    </source>
</evidence>
<evidence type="ECO:0000313" key="3">
    <source>
        <dbReference type="EMBL" id="KAJ7735478.1"/>
    </source>
</evidence>
<dbReference type="EMBL" id="JARKIB010000126">
    <property type="protein sequence ID" value="KAJ7735467.1"/>
    <property type="molecule type" value="Genomic_DNA"/>
</dbReference>
<dbReference type="AlphaFoldDB" id="A0AAD7I5D6"/>
<feature type="region of interest" description="Disordered" evidence="1">
    <location>
        <begin position="1"/>
        <end position="20"/>
    </location>
</feature>
<name>A0AAD7I5D6_9AGAR</name>